<dbReference type="InterPro" id="IPR008000">
    <property type="entry name" value="Rham/fucose_mutarotase"/>
</dbReference>
<comment type="caution">
    <text evidence="1">The sequence shown here is derived from an EMBL/GenBank/DDBJ whole genome shotgun (WGS) entry which is preliminary data.</text>
</comment>
<organism evidence="1 2">
    <name type="scientific">Arthrobacter flavus</name>
    <dbReference type="NCBI Taxonomy" id="95172"/>
    <lineage>
        <taxon>Bacteria</taxon>
        <taxon>Bacillati</taxon>
        <taxon>Actinomycetota</taxon>
        <taxon>Actinomycetes</taxon>
        <taxon>Micrococcales</taxon>
        <taxon>Micrococcaceae</taxon>
        <taxon>Arthrobacter</taxon>
    </lineage>
</organism>
<keyword evidence="2" id="KW-1185">Reference proteome</keyword>
<dbReference type="PANTHER" id="PTHR34389">
    <property type="entry name" value="L-RHAMNOSE MUTAROTASE"/>
    <property type="match status" value="1"/>
</dbReference>
<name>A0ABW4Q4V1_9MICC</name>
<dbReference type="Proteomes" id="UP001597307">
    <property type="component" value="Unassembled WGS sequence"/>
</dbReference>
<proteinExistence type="predicted"/>
<sequence length="110" mass="12736">MERICFQLQIKPDCIPEYRERHAAVWPEMVAALKASGWHNYSLFLREDGLLIGYLESEDFTAAQRAMAATDVNARWQAEMGKFFVELDGRPDEGFLRLTEVFHLEDQLAL</sequence>
<dbReference type="PANTHER" id="PTHR34389:SF2">
    <property type="entry name" value="L-RHAMNOSE MUTAROTASE"/>
    <property type="match status" value="1"/>
</dbReference>
<dbReference type="RefSeq" id="WP_343877978.1">
    <property type="nucleotide sequence ID" value="NZ_BAAAIJ010000009.1"/>
</dbReference>
<dbReference type="EMBL" id="JBHUGA010000009">
    <property type="protein sequence ID" value="MFD1845773.1"/>
    <property type="molecule type" value="Genomic_DNA"/>
</dbReference>
<dbReference type="Pfam" id="PF05336">
    <property type="entry name" value="rhaM"/>
    <property type="match status" value="1"/>
</dbReference>
<protein>
    <submittedName>
        <fullName evidence="1">L-rhamnose mutarotase</fullName>
    </submittedName>
</protein>
<gene>
    <name evidence="1" type="ORF">ACFSFX_04090</name>
</gene>
<evidence type="ECO:0000313" key="1">
    <source>
        <dbReference type="EMBL" id="MFD1845773.1"/>
    </source>
</evidence>
<dbReference type="Gene3D" id="3.30.70.100">
    <property type="match status" value="1"/>
</dbReference>
<dbReference type="InterPro" id="IPR011008">
    <property type="entry name" value="Dimeric_a/b-barrel"/>
</dbReference>
<dbReference type="SUPFAM" id="SSF54909">
    <property type="entry name" value="Dimeric alpha+beta barrel"/>
    <property type="match status" value="1"/>
</dbReference>
<reference evidence="2" key="1">
    <citation type="journal article" date="2019" name="Int. J. Syst. Evol. Microbiol.">
        <title>The Global Catalogue of Microorganisms (GCM) 10K type strain sequencing project: providing services to taxonomists for standard genome sequencing and annotation.</title>
        <authorList>
            <consortium name="The Broad Institute Genomics Platform"/>
            <consortium name="The Broad Institute Genome Sequencing Center for Infectious Disease"/>
            <person name="Wu L."/>
            <person name="Ma J."/>
        </authorList>
    </citation>
    <scope>NUCLEOTIDE SEQUENCE [LARGE SCALE GENOMIC DNA]</scope>
    <source>
        <strain evidence="2">JCM 11496</strain>
    </source>
</reference>
<accession>A0ABW4Q4V1</accession>
<evidence type="ECO:0000313" key="2">
    <source>
        <dbReference type="Proteomes" id="UP001597307"/>
    </source>
</evidence>